<dbReference type="FunFam" id="1.10.1200.10:FF:000007">
    <property type="entry name" value="Probable polyketide synthase pks17"/>
    <property type="match status" value="2"/>
</dbReference>
<dbReference type="GO" id="GO:0033068">
    <property type="term" value="P:macrolide biosynthetic process"/>
    <property type="evidence" value="ECO:0007669"/>
    <property type="project" value="UniProtKB-ARBA"/>
</dbReference>
<evidence type="ECO:0000256" key="1">
    <source>
        <dbReference type="ARBA" id="ARBA00001957"/>
    </source>
</evidence>
<evidence type="ECO:0000259" key="9">
    <source>
        <dbReference type="PROSITE" id="PS50075"/>
    </source>
</evidence>
<dbReference type="GO" id="GO:0004315">
    <property type="term" value="F:3-oxoacyl-[acyl-carrier-protein] synthase activity"/>
    <property type="evidence" value="ECO:0007669"/>
    <property type="project" value="InterPro"/>
</dbReference>
<dbReference type="SMART" id="SM01294">
    <property type="entry name" value="PKS_PP_betabranch"/>
    <property type="match status" value="2"/>
</dbReference>
<dbReference type="InterPro" id="IPR014031">
    <property type="entry name" value="Ketoacyl_synth_C"/>
</dbReference>
<evidence type="ECO:0000256" key="8">
    <source>
        <dbReference type="SAM" id="MobiDB-lite"/>
    </source>
</evidence>
<dbReference type="InterPro" id="IPR018201">
    <property type="entry name" value="Ketoacyl_synth_AS"/>
</dbReference>
<dbReference type="InterPro" id="IPR036299">
    <property type="entry name" value="Polyketide_synth_docking_sf"/>
</dbReference>
<dbReference type="InterPro" id="IPR009081">
    <property type="entry name" value="PP-bd_ACP"/>
</dbReference>
<dbReference type="Pfam" id="PF08659">
    <property type="entry name" value="KR"/>
    <property type="match status" value="2"/>
</dbReference>
<evidence type="ECO:0000256" key="6">
    <source>
        <dbReference type="ARBA" id="ARBA00023268"/>
    </source>
</evidence>
<dbReference type="Pfam" id="PF02801">
    <property type="entry name" value="Ketoacyl-synt_C"/>
    <property type="match status" value="2"/>
</dbReference>
<keyword evidence="6" id="KW-0511">Multifunctional enzyme</keyword>
<dbReference type="InterPro" id="IPR016036">
    <property type="entry name" value="Malonyl_transacylase_ACP-bd"/>
</dbReference>
<dbReference type="GO" id="GO:0006633">
    <property type="term" value="P:fatty acid biosynthetic process"/>
    <property type="evidence" value="ECO:0007669"/>
    <property type="project" value="InterPro"/>
</dbReference>
<dbReference type="InterPro" id="IPR020841">
    <property type="entry name" value="PKS_Beta-ketoAc_synthase_dom"/>
</dbReference>
<dbReference type="SUPFAM" id="SSF53901">
    <property type="entry name" value="Thiolase-like"/>
    <property type="match status" value="2"/>
</dbReference>
<evidence type="ECO:0000256" key="7">
    <source>
        <dbReference type="ARBA" id="ARBA00023315"/>
    </source>
</evidence>
<dbReference type="SMART" id="SM00823">
    <property type="entry name" value="PKS_PP"/>
    <property type="match status" value="2"/>
</dbReference>
<proteinExistence type="predicted"/>
<dbReference type="OrthoDB" id="9778690at2"/>
<sequence>MSAGDTEHKLRDYLKRVAEELRQTKRRLAAVEARGREPIAIVAMSCRFAGGIRSPEDLWRLVEAGADVLSDFPTDRGWDVDGIHDPDPAAPGRTYVRRGGFVADVGDFDAEFFGISPREALAMDPQQRLLLETSWEAFERAGIDPAGLRGSRTGVFVGAGALRYIEHPDDVPQTVEGYLLTGNVASVLSGRLSYTYGFEGPAVTVDTACSSSLVALHLAAQALRQDECSLALAGGVTVLSDPSLFVEFSRQRGLAPDGRCKAFAAGADGTGWSEGVGLLLLERLTDARRNGHQVLAVLRGSAVNQDGGSSGLTAPSGPAQQRVIRQALENARLTTDQVDTVEAHGTGTALGDPIEARALLATYGRDRDPERPLWLGALKSNLGHSVAASGVAGVIKMVLAMRRGVLPKTLHVDAPTPHVDWSAGAVRLLTEARPWPETGRPRRAGVSSFGISGTNAHVVVEEAEGAPPDTDTDAEAGGGGSAATRPAHDHIPWLVSARSEPGLRAQARRLLDHIGAHPDLSPLDLAYSLAATRSALDVRAVVLGADRAELLAGLGSLADGGPGPGVVTGTARTDGRVAFLFGGQGGQRVGMGRELYAAHPVFAAAFDEVVSALDGRLAGGVGCSVRDVVFGVGGSGALLDETVFAQAALFAVEVALFRLVESFGVRPGFVLGHSVGELVAAYVAGVWSLADAAAVVAARGRLMQALPAGGAMVAVQAGEDEVRGVLDGRGTVGVAAVNGPMSVVVSGDEDAVLAVAARFAGRGRRTRRLRVGHAFHSARMEPMLADFRTVLEGVSYGTARFPVVSNVTGRIAEAAELADPGYWVRQVREPVRFADGIGTLVAEGTTAFAEIGPDAVAAAMARENIDSRTGPTVVPFLRRGHPETRTLSAALAGLHSAGIRVDWSGALAARGGRRVELPTYAFQRRRYWLAGRRRDAIAVPVADARDAGGDAPETGLRYTTRWQSVAAPPDARLSGTWLVISSDPADTALGRAAGRALEARGAHVAHLVVEPGAADDAARAERLGEYPDITGVVSLLGRETAPDPAGSGLTTGLAGTLALVRALCDLGLDGRVRMWTLTQGAVGTGPSDVLRHVDQAQVWGLGRTVALEHPTLWGGLIDLPATPDDPAWARVAAMIADGAEDQIAVRTTGVWARRLSAGAPSEHGADWRPTGRILITGGTGGLGARVARWAAEHGANDVVLVSRSGRKAPGADELARDLAEFGARTTIVSCDLADRAAVARLVAEVEADGVPIEAVVHAAGIARDRALLDTDPRTCADVLAGKAVGAANLDAVFGERPLRAFVLFSSIAGVWGSGGQGAYAAANAALDALAEQRGARGLAATSIAWGPWAGDGMVATERDVEWVARRGLRPLDPDTALAALAHAVGRPEPTVTVADVDRRRFTATFTALRPSPLWSELTPDGAASARPEGAESAELGRRLTASAPADRPALALDAVRAEIARVLGHAAPRAIDPDRAFRDLGFDSLTAVELRDRLAALSGLPLPASAVFDHPSATALAGYLCAELDGGRRQTGHSIPSVARVSADEPIAIVGMACRFPGGIGSPEDLWRLVADGGDAIGPFPDDRGWDLEGLYHPDPDHPGTSYARYGGFLPGAAEFDPGFFGISPREALAMDPQQRLLLETSWEAFERAGLDASALRGSPTGVFVGGTPSGYGVGARDAEGYALTGGAGSVLSGRLAYTFGLEGPAVTVDTACSSSLVALHLAVQALRRGECATALAGGVTVLADPTGFVEFSRQRGLARDGRCKSFAAAADGTGWSEGVGVVLLERLSDARRHGRRVWALVRGSAVNQDGASNGLSAPNGPAQQRVIRLALADAELTGDQVDAVEAHGTGTTLGDPIEAQALLATYGRDRPADRPLWLGSVKSNLGHAAAAAGMAGLLKTVMALRHGVLPRTLHVDAPSPHVDWSAGAVALLTDSVPWPEYDRPRRAGVSSFGISGTNAHVIVEQAPPAPTRADKPVAVDPAAPLPYLLSAATGRELRTVADRLRAHLARHPELAPADLAFSLAGTRTRLARRAVVVARDRDGLRHALDGLASGEATAGVVEGDGPVRDRVVFVFPGQGSQWPGMAAELLDQAPVFAGHIERCAVALAPYVDWSLTEVLRDPTGAGLERVDVVQPALWAVMVSLAELWRAHGVRPAAVVGHSQGEIAAACVAGALTLADGARIVALRGRALLDLAERGLMASVAMSESEAVARLAEFDGRLSLAAVNSPGQVVVSGDPAAVRELVETAERGRILPVDYASHSARVEEIRDRLRGDLAGVEPVAAAVPFHSTVTGGPLDTTRLTADYWYDNLRHTVRFEHTVRGLLAQGYDTFVDVGPHPTLLTPIRETAAAVGAEAATVGTLRREQGDLERFLLSVGEATVLGVTPDWGAVFAGRRTEAVDLPTYPFHRRRYWLDRPSIAAEATRDPAESRFWELIEAEDSRALADLLDAPDARPWHAALPALRTWRRRVRERRTVDEWRYRAVWRPVDDLPADPAAPTTWLAVVPAADEESGAWAAALAERGTTVATLVVDPTRPTTATELARGLEAALPDGAGPLGILSLLGRVPAGLAGTLLLVRAAAARTADTRLWCLTRGGVEVDGDPAPPDPDQARIWGLGRVAALELPDRWGGLIDLPEHPAPDAVDRVWRALGNAAHEDQLAVRPTGTFARRMVHAPVADAAAVRDWRPSGTVLITGGTDAPAIRLARRLAERGAEHVVLAGRIDPDAAARLETELAATGTGLTTAACDLRDRHEVAGLIERLTAAGRTITDLMHTAGDPGLATLVDTDPAAVADVLAAKVDSARVLDELLDPDELRTIVYFSSVAAFWGSGEHGAYAAAGAHLDALARRHRARGRHALSVAWSVWDPTTRPAPAGGPETEQDAAEIARALRRITLGGLRALDPEAALAALQRALDHDDTCVTVADVDWPVFVRAFTARRPSRLIDTLPEARTTPVATDEQAHAADELRHELAELPAADRSHRLLELVRAHTAAALGHDSVEDIRPERAFADLGFESVTAVDLRNRLNRRTGLDLPATLLFDHPTPLALVDLLTAELLPDTPVDAAHVHAELDRLGADLASASVGDTDRAGITRRLRALLADWNGTAGPTTQPPAGPPSVAAELEAASDDEMLAFIDSRLGRGTPAGGTP</sequence>
<dbReference type="SUPFAM" id="SSF52151">
    <property type="entry name" value="FabD/lysophospholipase-like"/>
    <property type="match status" value="2"/>
</dbReference>
<feature type="region of interest" description="Disordered" evidence="8">
    <location>
        <begin position="465"/>
        <end position="488"/>
    </location>
</feature>
<dbReference type="InterPro" id="IPR016035">
    <property type="entry name" value="Acyl_Trfase/lysoPLipase"/>
</dbReference>
<dbReference type="InterPro" id="IPR001227">
    <property type="entry name" value="Ac_transferase_dom_sf"/>
</dbReference>
<dbReference type="Pfam" id="PF08990">
    <property type="entry name" value="Docking"/>
    <property type="match status" value="1"/>
</dbReference>
<evidence type="ECO:0000256" key="4">
    <source>
        <dbReference type="ARBA" id="ARBA00022679"/>
    </source>
</evidence>
<dbReference type="Gene3D" id="3.40.366.10">
    <property type="entry name" value="Malonyl-Coenzyme A Acyl Carrier Protein, domain 2"/>
    <property type="match status" value="2"/>
</dbReference>
<dbReference type="CDD" id="cd00833">
    <property type="entry name" value="PKS"/>
    <property type="match status" value="2"/>
</dbReference>
<feature type="domain" description="Ketosynthase family 3 (KS3)" evidence="10">
    <location>
        <begin position="1544"/>
        <end position="1966"/>
    </location>
</feature>
<evidence type="ECO:0000256" key="5">
    <source>
        <dbReference type="ARBA" id="ARBA00023194"/>
    </source>
</evidence>
<feature type="domain" description="Carrier" evidence="9">
    <location>
        <begin position="2981"/>
        <end position="3056"/>
    </location>
</feature>
<dbReference type="Pfam" id="PF00550">
    <property type="entry name" value="PP-binding"/>
    <property type="match status" value="2"/>
</dbReference>
<dbReference type="InterPro" id="IPR036291">
    <property type="entry name" value="NAD(P)-bd_dom_sf"/>
</dbReference>
<reference evidence="11 12" key="1">
    <citation type="submission" date="2018-12" db="EMBL/GenBank/DDBJ databases">
        <title>Draft genome sequence of Embleya hyalina NBRC 13850T.</title>
        <authorList>
            <person name="Komaki H."/>
            <person name="Hosoyama A."/>
            <person name="Kimura A."/>
            <person name="Ichikawa N."/>
            <person name="Tamura T."/>
        </authorList>
    </citation>
    <scope>NUCLEOTIDE SEQUENCE [LARGE SCALE GENOMIC DNA]</scope>
    <source>
        <strain evidence="11 12">NBRC 13850</strain>
    </source>
</reference>
<dbReference type="PANTHER" id="PTHR43775">
    <property type="entry name" value="FATTY ACID SYNTHASE"/>
    <property type="match status" value="1"/>
</dbReference>
<name>A0A401YM45_9ACTN</name>
<dbReference type="SMART" id="SM00825">
    <property type="entry name" value="PKS_KS"/>
    <property type="match status" value="2"/>
</dbReference>
<evidence type="ECO:0000259" key="10">
    <source>
        <dbReference type="PROSITE" id="PS52004"/>
    </source>
</evidence>
<keyword evidence="2" id="KW-0596">Phosphopantetheine</keyword>
<dbReference type="InterPro" id="IPR014030">
    <property type="entry name" value="Ketoacyl_synth_N"/>
</dbReference>
<keyword evidence="4" id="KW-0808">Transferase</keyword>
<dbReference type="PROSITE" id="PS52004">
    <property type="entry name" value="KS3_2"/>
    <property type="match status" value="2"/>
</dbReference>
<dbReference type="SUPFAM" id="SSF101173">
    <property type="entry name" value="Docking domain B of the erythromycin polyketide synthase (DEBS)"/>
    <property type="match status" value="1"/>
</dbReference>
<dbReference type="InterPro" id="IPR036736">
    <property type="entry name" value="ACP-like_sf"/>
</dbReference>
<dbReference type="Gene3D" id="3.40.47.10">
    <property type="match status" value="2"/>
</dbReference>
<dbReference type="FunFam" id="3.40.366.10:FF:000002">
    <property type="entry name" value="Probable polyketide synthase 2"/>
    <property type="match status" value="2"/>
</dbReference>
<dbReference type="PROSITE" id="PS00012">
    <property type="entry name" value="PHOSPHOPANTETHEINE"/>
    <property type="match status" value="2"/>
</dbReference>
<evidence type="ECO:0000256" key="2">
    <source>
        <dbReference type="ARBA" id="ARBA00022450"/>
    </source>
</evidence>
<dbReference type="Pfam" id="PF00698">
    <property type="entry name" value="Acyl_transf_1"/>
    <property type="match status" value="2"/>
</dbReference>
<dbReference type="InterPro" id="IPR015083">
    <property type="entry name" value="NorB/c/GfsB-D-like_docking"/>
</dbReference>
<keyword evidence="7" id="KW-0012">Acyltransferase</keyword>
<dbReference type="PANTHER" id="PTHR43775:SF51">
    <property type="entry name" value="INACTIVE PHENOLPHTHIOCEROL SYNTHESIS POLYKETIDE SYNTHASE TYPE I PKS1-RELATED"/>
    <property type="match status" value="1"/>
</dbReference>
<protein>
    <submittedName>
        <fullName evidence="11">Polyketide synthase</fullName>
    </submittedName>
</protein>
<evidence type="ECO:0000256" key="3">
    <source>
        <dbReference type="ARBA" id="ARBA00022553"/>
    </source>
</evidence>
<dbReference type="FunFam" id="3.40.47.10:FF:000019">
    <property type="entry name" value="Polyketide synthase type I"/>
    <property type="match status" value="2"/>
</dbReference>
<dbReference type="InterPro" id="IPR032821">
    <property type="entry name" value="PKS_assoc"/>
</dbReference>
<dbReference type="GO" id="GO:0004312">
    <property type="term" value="F:fatty acid synthase activity"/>
    <property type="evidence" value="ECO:0007669"/>
    <property type="project" value="TreeGrafter"/>
</dbReference>
<comment type="cofactor">
    <cofactor evidence="1">
        <name>pantetheine 4'-phosphate</name>
        <dbReference type="ChEBI" id="CHEBI:47942"/>
    </cofactor>
</comment>
<accession>A0A401YM45</accession>
<comment type="caution">
    <text evidence="11">The sequence shown here is derived from an EMBL/GenBank/DDBJ whole genome shotgun (WGS) entry which is preliminary data.</text>
</comment>
<dbReference type="CDD" id="cd08952">
    <property type="entry name" value="KR_1_SDR_x"/>
    <property type="match status" value="2"/>
</dbReference>
<dbReference type="Gene3D" id="6.10.140.1830">
    <property type="match status" value="1"/>
</dbReference>
<dbReference type="InterPro" id="IPR020806">
    <property type="entry name" value="PKS_PP-bd"/>
</dbReference>
<keyword evidence="12" id="KW-1185">Reference proteome</keyword>
<dbReference type="PROSITE" id="PS50075">
    <property type="entry name" value="CARRIER"/>
    <property type="match status" value="2"/>
</dbReference>
<dbReference type="GO" id="GO:0031177">
    <property type="term" value="F:phosphopantetheine binding"/>
    <property type="evidence" value="ECO:0007669"/>
    <property type="project" value="InterPro"/>
</dbReference>
<keyword evidence="5" id="KW-0045">Antibiotic biosynthesis</keyword>
<dbReference type="Pfam" id="PF18369">
    <property type="entry name" value="PKS_DE"/>
    <property type="match status" value="1"/>
</dbReference>
<dbReference type="Pfam" id="PF16197">
    <property type="entry name" value="KAsynt_C_assoc"/>
    <property type="match status" value="2"/>
</dbReference>
<dbReference type="InterPro" id="IPR041618">
    <property type="entry name" value="PKS_DE"/>
</dbReference>
<dbReference type="InterPro" id="IPR006162">
    <property type="entry name" value="Ppantetheine_attach_site"/>
</dbReference>
<dbReference type="NCBIfam" id="NF045894">
    <property type="entry name" value="PKS_plus_SDR"/>
    <property type="match status" value="1"/>
</dbReference>
<dbReference type="Gene3D" id="3.30.70.3290">
    <property type="match status" value="2"/>
</dbReference>
<dbReference type="SUPFAM" id="SSF55048">
    <property type="entry name" value="Probable ACP-binding domain of malonyl-CoA ACP transacylase"/>
    <property type="match status" value="2"/>
</dbReference>
<gene>
    <name evidence="11" type="ORF">EHYA_03363</name>
</gene>
<evidence type="ECO:0000313" key="12">
    <source>
        <dbReference type="Proteomes" id="UP000286931"/>
    </source>
</evidence>
<dbReference type="Pfam" id="PF00109">
    <property type="entry name" value="ketoacyl-synt"/>
    <property type="match status" value="2"/>
</dbReference>
<dbReference type="Proteomes" id="UP000286931">
    <property type="component" value="Unassembled WGS sequence"/>
</dbReference>
<dbReference type="SUPFAM" id="SSF47336">
    <property type="entry name" value="ACP-like"/>
    <property type="match status" value="2"/>
</dbReference>
<organism evidence="11 12">
    <name type="scientific">Embleya hyalina</name>
    <dbReference type="NCBI Taxonomy" id="516124"/>
    <lineage>
        <taxon>Bacteria</taxon>
        <taxon>Bacillati</taxon>
        <taxon>Actinomycetota</taxon>
        <taxon>Actinomycetes</taxon>
        <taxon>Kitasatosporales</taxon>
        <taxon>Streptomycetaceae</taxon>
        <taxon>Embleya</taxon>
    </lineage>
</organism>
<dbReference type="Gene3D" id="3.40.50.720">
    <property type="entry name" value="NAD(P)-binding Rossmann-like Domain"/>
    <property type="match status" value="2"/>
</dbReference>
<dbReference type="InterPro" id="IPR057326">
    <property type="entry name" value="KR_dom"/>
</dbReference>
<dbReference type="SMART" id="SM00822">
    <property type="entry name" value="PKS_KR"/>
    <property type="match status" value="2"/>
</dbReference>
<dbReference type="InterPro" id="IPR014043">
    <property type="entry name" value="Acyl_transferase_dom"/>
</dbReference>
<dbReference type="SUPFAM" id="SSF51735">
    <property type="entry name" value="NAD(P)-binding Rossmann-fold domains"/>
    <property type="match status" value="4"/>
</dbReference>
<dbReference type="EMBL" id="BIFH01000018">
    <property type="protein sequence ID" value="GCD95686.1"/>
    <property type="molecule type" value="Genomic_DNA"/>
</dbReference>
<evidence type="ECO:0000313" key="11">
    <source>
        <dbReference type="EMBL" id="GCD95686.1"/>
    </source>
</evidence>
<dbReference type="Gene3D" id="1.10.1200.10">
    <property type="entry name" value="ACP-like"/>
    <property type="match status" value="2"/>
</dbReference>
<keyword evidence="3" id="KW-0597">Phosphoprotein</keyword>
<dbReference type="PROSITE" id="PS00606">
    <property type="entry name" value="KS3_1"/>
    <property type="match status" value="2"/>
</dbReference>
<dbReference type="SMART" id="SM00827">
    <property type="entry name" value="PKS_AT"/>
    <property type="match status" value="2"/>
</dbReference>
<dbReference type="InterPro" id="IPR016039">
    <property type="entry name" value="Thiolase-like"/>
</dbReference>
<dbReference type="InterPro" id="IPR050091">
    <property type="entry name" value="PKS_NRPS_Biosynth_Enz"/>
</dbReference>
<dbReference type="InterPro" id="IPR013968">
    <property type="entry name" value="PKS_KR"/>
</dbReference>
<feature type="domain" description="Carrier" evidence="9">
    <location>
        <begin position="1449"/>
        <end position="1524"/>
    </location>
</feature>
<feature type="domain" description="Ketosynthase family 3 (KS3)" evidence="10">
    <location>
        <begin position="36"/>
        <end position="462"/>
    </location>
</feature>